<dbReference type="AlphaFoldDB" id="A0A9P4GN58"/>
<evidence type="ECO:0000313" key="3">
    <source>
        <dbReference type="Proteomes" id="UP000800039"/>
    </source>
</evidence>
<organism evidence="2 3">
    <name type="scientific">Cucurbitaria berberidis CBS 394.84</name>
    <dbReference type="NCBI Taxonomy" id="1168544"/>
    <lineage>
        <taxon>Eukaryota</taxon>
        <taxon>Fungi</taxon>
        <taxon>Dikarya</taxon>
        <taxon>Ascomycota</taxon>
        <taxon>Pezizomycotina</taxon>
        <taxon>Dothideomycetes</taxon>
        <taxon>Pleosporomycetidae</taxon>
        <taxon>Pleosporales</taxon>
        <taxon>Pleosporineae</taxon>
        <taxon>Cucurbitariaceae</taxon>
        <taxon>Cucurbitaria</taxon>
    </lineage>
</organism>
<dbReference type="InterPro" id="IPR011333">
    <property type="entry name" value="SKP1/BTB/POZ_sf"/>
</dbReference>
<dbReference type="RefSeq" id="XP_040791203.1">
    <property type="nucleotide sequence ID" value="XM_040930930.1"/>
</dbReference>
<accession>A0A9P4GN58</accession>
<keyword evidence="3" id="KW-1185">Reference proteome</keyword>
<protein>
    <recommendedName>
        <fullName evidence="4">BTB domain-containing protein</fullName>
    </recommendedName>
</protein>
<evidence type="ECO:0000313" key="2">
    <source>
        <dbReference type="EMBL" id="KAF1848640.1"/>
    </source>
</evidence>
<evidence type="ECO:0000256" key="1">
    <source>
        <dbReference type="SAM" id="MobiDB-lite"/>
    </source>
</evidence>
<dbReference type="OrthoDB" id="2129688at2759"/>
<reference evidence="2" key="1">
    <citation type="submission" date="2020-01" db="EMBL/GenBank/DDBJ databases">
        <authorList>
            <consortium name="DOE Joint Genome Institute"/>
            <person name="Haridas S."/>
            <person name="Albert R."/>
            <person name="Binder M."/>
            <person name="Bloem J."/>
            <person name="Labutti K."/>
            <person name="Salamov A."/>
            <person name="Andreopoulos B."/>
            <person name="Baker S.E."/>
            <person name="Barry K."/>
            <person name="Bills G."/>
            <person name="Bluhm B.H."/>
            <person name="Cannon C."/>
            <person name="Castanera R."/>
            <person name="Culley D.E."/>
            <person name="Daum C."/>
            <person name="Ezra D."/>
            <person name="Gonzalez J.B."/>
            <person name="Henrissat B."/>
            <person name="Kuo A."/>
            <person name="Liang C."/>
            <person name="Lipzen A."/>
            <person name="Lutzoni F."/>
            <person name="Magnuson J."/>
            <person name="Mondo S."/>
            <person name="Nolan M."/>
            <person name="Ohm R."/>
            <person name="Pangilinan J."/>
            <person name="Park H.-J."/>
            <person name="Ramirez L."/>
            <person name="Alfaro M."/>
            <person name="Sun H."/>
            <person name="Tritt A."/>
            <person name="Yoshinaga Y."/>
            <person name="Zwiers L.-H."/>
            <person name="Turgeon B.G."/>
            <person name="Goodwin S.B."/>
            <person name="Spatafora J.W."/>
            <person name="Crous P.W."/>
            <person name="Grigoriev I.V."/>
        </authorList>
    </citation>
    <scope>NUCLEOTIDE SEQUENCE</scope>
    <source>
        <strain evidence="2">CBS 394.84</strain>
    </source>
</reference>
<dbReference type="EMBL" id="ML976615">
    <property type="protein sequence ID" value="KAF1848640.1"/>
    <property type="molecule type" value="Genomic_DNA"/>
</dbReference>
<sequence length="454" mass="51968">MNQAEDVEVILGRERRYKFHSGTLARSSTLFADMLTEPNAAKLNSRARNAGIKVRWMIELTRLPCSQYPAGCLELVDLAPTGERADGRSGMVVNENGRIPKALKAYAHYEAVLYAFYGKELVIDDENMSAALSDCFQLLVVSDYLGCTGLVRKPIEVALFKHGQGLFRAIQGAPCRWVELAYRIRSELIFKECMIHLVGNWKKIKENKSVDILLHTVPGLRDLIEKYHRVLVAKCKQLEDGFTSYYPPRMRLPVDDLPIKREAYAKDILIWMALSFFRQWIAQHLNMEEGRHSQDCGYGLYKQIGTAGESYMDKSIINQFHTHFPMTKKAMNVLENHLLEIKECMKSIVNQHAILKSNCQLDVNRFPVKYLTCTAFQRKDYPWLNAEVPAKVVPAKRDYKPGGNEIARQTLDTARMFQDQSLSVEASEEREEDFEESDTEDVPTTSRTKRTRIG</sequence>
<dbReference type="Proteomes" id="UP000800039">
    <property type="component" value="Unassembled WGS sequence"/>
</dbReference>
<name>A0A9P4GN58_9PLEO</name>
<proteinExistence type="predicted"/>
<dbReference type="GeneID" id="63848182"/>
<gene>
    <name evidence="2" type="ORF">K460DRAFT_334981</name>
</gene>
<comment type="caution">
    <text evidence="2">The sequence shown here is derived from an EMBL/GenBank/DDBJ whole genome shotgun (WGS) entry which is preliminary data.</text>
</comment>
<dbReference type="PANTHER" id="PTHR38119">
    <property type="entry name" value="BTB DOMAIN-CONTAINING PROTEIN-RELATED"/>
    <property type="match status" value="1"/>
</dbReference>
<feature type="region of interest" description="Disordered" evidence="1">
    <location>
        <begin position="418"/>
        <end position="454"/>
    </location>
</feature>
<dbReference type="PANTHER" id="PTHR38119:SF2">
    <property type="entry name" value="TRANSCRIPTION FACTOR DOMAIN-CONTAINING PROTEIN"/>
    <property type="match status" value="1"/>
</dbReference>
<feature type="compositionally biased region" description="Acidic residues" evidence="1">
    <location>
        <begin position="426"/>
        <end position="441"/>
    </location>
</feature>
<dbReference type="Gene3D" id="3.30.710.10">
    <property type="entry name" value="Potassium Channel Kv1.1, Chain A"/>
    <property type="match status" value="1"/>
</dbReference>
<evidence type="ECO:0008006" key="4">
    <source>
        <dbReference type="Google" id="ProtNLM"/>
    </source>
</evidence>